<dbReference type="Proteomes" id="UP000038009">
    <property type="component" value="Unassembled WGS sequence"/>
</dbReference>
<dbReference type="InterPro" id="IPR029021">
    <property type="entry name" value="Prot-tyrosine_phosphatase-like"/>
</dbReference>
<keyword evidence="3" id="KW-0378">Hydrolase</keyword>
<keyword evidence="4" id="KW-0904">Protein phosphatase</keyword>
<dbReference type="InterPro" id="IPR000387">
    <property type="entry name" value="Tyr_Pase_dom"/>
</dbReference>
<dbReference type="GO" id="GO:0017017">
    <property type="term" value="F:MAP kinase tyrosine/serine/threonine phosphatase activity"/>
    <property type="evidence" value="ECO:0007669"/>
    <property type="project" value="TreeGrafter"/>
</dbReference>
<feature type="compositionally biased region" description="Polar residues" evidence="5">
    <location>
        <begin position="44"/>
        <end position="64"/>
    </location>
</feature>
<dbReference type="Gene3D" id="3.90.190.10">
    <property type="entry name" value="Protein tyrosine phosphatase superfamily"/>
    <property type="match status" value="1"/>
</dbReference>
<reference evidence="8 9" key="1">
    <citation type="journal article" date="2015" name="PLoS Pathog.">
        <title>Leptomonas seymouri: Adaptations to the Dixenous Life Cycle Analyzed by Genome Sequencing, Transcriptome Profiling and Co-infection with Leishmania donovani.</title>
        <authorList>
            <person name="Kraeva N."/>
            <person name="Butenko A."/>
            <person name="Hlavacova J."/>
            <person name="Kostygov A."/>
            <person name="Myskova J."/>
            <person name="Grybchuk D."/>
            <person name="Lestinova T."/>
            <person name="Votypka J."/>
            <person name="Volf P."/>
            <person name="Opperdoes F."/>
            <person name="Flegontov P."/>
            <person name="Lukes J."/>
            <person name="Yurchenko V."/>
        </authorList>
    </citation>
    <scope>NUCLEOTIDE SEQUENCE [LARGE SCALE GENOMIC DNA]</scope>
    <source>
        <strain evidence="8 9">ATCC 30220</strain>
    </source>
</reference>
<evidence type="ECO:0000256" key="1">
    <source>
        <dbReference type="ARBA" id="ARBA00008601"/>
    </source>
</evidence>
<sequence>MEMRCCTPPPVENSEEMFSSSRHLFFMNEEEDRCDDAAVLNKSMTIRPSQSFPRPSGTRTSGESRPSDGFDTNVRPPSPRRAFQAIPLSPSIEHCYGRTAFQDWPIDDINTTNVTSIPWWPPTATHESAAPASTTTGISYLDTPEVQRTSTANIASSIMSNLLYTPQIPQVCLAWRSNLDAELDPVNAQHPADQLPPVTTLIENMLFIGGFPQVETVPLLQSLGIHHIINCCTQDVVTCPEVSRLFQMHNLQSFDMEDYLILHHDYETFARLVSNLLARGERVFVHCVAGVNRSVTLCAAYLMDRFSLNPVEAVRIFRGNGRMRILDNKGFRHQLIDHYLQSVEPRKAEQGLY</sequence>
<gene>
    <name evidence="8" type="ORF">ABL78_0177</name>
</gene>
<evidence type="ECO:0000256" key="2">
    <source>
        <dbReference type="ARBA" id="ARBA00013064"/>
    </source>
</evidence>
<dbReference type="InterPro" id="IPR003595">
    <property type="entry name" value="Tyr_Pase_cat"/>
</dbReference>
<keyword evidence="9" id="KW-1185">Reference proteome</keyword>
<comment type="caution">
    <text evidence="8">The sequence shown here is derived from an EMBL/GenBank/DDBJ whole genome shotgun (WGS) entry which is preliminary data.</text>
</comment>
<dbReference type="CDD" id="cd14498">
    <property type="entry name" value="DSP"/>
    <property type="match status" value="1"/>
</dbReference>
<dbReference type="SMART" id="SM00404">
    <property type="entry name" value="PTPc_motif"/>
    <property type="match status" value="1"/>
</dbReference>
<feature type="domain" description="Tyrosine specific protein phosphatases" evidence="7">
    <location>
        <begin position="267"/>
        <end position="318"/>
    </location>
</feature>
<dbReference type="OMA" id="HIVNCCA"/>
<evidence type="ECO:0000256" key="5">
    <source>
        <dbReference type="SAM" id="MobiDB-lite"/>
    </source>
</evidence>
<dbReference type="PROSITE" id="PS50056">
    <property type="entry name" value="TYR_PHOSPHATASE_2"/>
    <property type="match status" value="1"/>
</dbReference>
<dbReference type="PANTHER" id="PTHR10159:SF519">
    <property type="entry name" value="DUAL SPECIFICITY PROTEIN PHOSPHATASE MPK3"/>
    <property type="match status" value="1"/>
</dbReference>
<dbReference type="AlphaFoldDB" id="A0A0N1PES2"/>
<dbReference type="PANTHER" id="PTHR10159">
    <property type="entry name" value="DUAL SPECIFICITY PROTEIN PHOSPHATASE"/>
    <property type="match status" value="1"/>
</dbReference>
<proteinExistence type="inferred from homology"/>
<evidence type="ECO:0000313" key="9">
    <source>
        <dbReference type="Proteomes" id="UP000038009"/>
    </source>
</evidence>
<dbReference type="GO" id="GO:0033550">
    <property type="term" value="F:MAP kinase tyrosine phosphatase activity"/>
    <property type="evidence" value="ECO:0007669"/>
    <property type="project" value="TreeGrafter"/>
</dbReference>
<dbReference type="EMBL" id="LJSK01000002">
    <property type="protein sequence ID" value="KPI90741.1"/>
    <property type="molecule type" value="Genomic_DNA"/>
</dbReference>
<organism evidence="8 9">
    <name type="scientific">Leptomonas seymouri</name>
    <dbReference type="NCBI Taxonomy" id="5684"/>
    <lineage>
        <taxon>Eukaryota</taxon>
        <taxon>Discoba</taxon>
        <taxon>Euglenozoa</taxon>
        <taxon>Kinetoplastea</taxon>
        <taxon>Metakinetoplastina</taxon>
        <taxon>Trypanosomatida</taxon>
        <taxon>Trypanosomatidae</taxon>
        <taxon>Leishmaniinae</taxon>
        <taxon>Leptomonas</taxon>
    </lineage>
</organism>
<dbReference type="InterPro" id="IPR000340">
    <property type="entry name" value="Dual-sp_phosphatase_cat-dom"/>
</dbReference>
<feature type="domain" description="Tyrosine-protein phosphatase" evidence="6">
    <location>
        <begin position="196"/>
        <end position="344"/>
    </location>
</feature>
<dbReference type="SMART" id="SM00195">
    <property type="entry name" value="DSPc"/>
    <property type="match status" value="1"/>
</dbReference>
<dbReference type="GO" id="GO:0043409">
    <property type="term" value="P:negative regulation of MAPK cascade"/>
    <property type="evidence" value="ECO:0007669"/>
    <property type="project" value="TreeGrafter"/>
</dbReference>
<dbReference type="GO" id="GO:0005737">
    <property type="term" value="C:cytoplasm"/>
    <property type="evidence" value="ECO:0007669"/>
    <property type="project" value="TreeGrafter"/>
</dbReference>
<evidence type="ECO:0000313" key="8">
    <source>
        <dbReference type="EMBL" id="KPI90741.1"/>
    </source>
</evidence>
<evidence type="ECO:0000259" key="6">
    <source>
        <dbReference type="PROSITE" id="PS50054"/>
    </source>
</evidence>
<evidence type="ECO:0000256" key="4">
    <source>
        <dbReference type="ARBA" id="ARBA00022912"/>
    </source>
</evidence>
<dbReference type="VEuPathDB" id="TriTrypDB:Lsey_0002_0650"/>
<dbReference type="EC" id="3.1.3.48" evidence="2"/>
<dbReference type="Pfam" id="PF00782">
    <property type="entry name" value="DSPc"/>
    <property type="match status" value="1"/>
</dbReference>
<name>A0A0N1PES2_LEPSE</name>
<dbReference type="GO" id="GO:0008330">
    <property type="term" value="F:protein tyrosine/threonine phosphatase activity"/>
    <property type="evidence" value="ECO:0007669"/>
    <property type="project" value="TreeGrafter"/>
</dbReference>
<comment type="similarity">
    <text evidence="1">Belongs to the protein-tyrosine phosphatase family. Non-receptor class dual specificity subfamily.</text>
</comment>
<dbReference type="OrthoDB" id="426001at2759"/>
<dbReference type="InterPro" id="IPR020422">
    <property type="entry name" value="TYR_PHOSPHATASE_DUAL_dom"/>
</dbReference>
<accession>A0A0N1PES2</accession>
<protein>
    <recommendedName>
        <fullName evidence="2">protein-tyrosine-phosphatase</fullName>
        <ecNumber evidence="2">3.1.3.48</ecNumber>
    </recommendedName>
</protein>
<dbReference type="PROSITE" id="PS50054">
    <property type="entry name" value="TYR_PHOSPHATASE_DUAL"/>
    <property type="match status" value="1"/>
</dbReference>
<evidence type="ECO:0000259" key="7">
    <source>
        <dbReference type="PROSITE" id="PS50056"/>
    </source>
</evidence>
<feature type="region of interest" description="Disordered" evidence="5">
    <location>
        <begin position="44"/>
        <end position="81"/>
    </location>
</feature>
<dbReference type="SUPFAM" id="SSF52799">
    <property type="entry name" value="(Phosphotyrosine protein) phosphatases II"/>
    <property type="match status" value="1"/>
</dbReference>
<evidence type="ECO:0000256" key="3">
    <source>
        <dbReference type="ARBA" id="ARBA00022801"/>
    </source>
</evidence>